<feature type="region of interest" description="Disordered" evidence="1">
    <location>
        <begin position="157"/>
        <end position="180"/>
    </location>
</feature>
<dbReference type="Gene3D" id="3.30.70.1590">
    <property type="match status" value="1"/>
</dbReference>
<dbReference type="Gene3D" id="4.10.270.10">
    <property type="entry name" value="Myosin, subunit A"/>
    <property type="match status" value="1"/>
</dbReference>
<dbReference type="InterPro" id="IPR027417">
    <property type="entry name" value="P-loop_NTPase"/>
</dbReference>
<gene>
    <name evidence="2" type="ORF">E5288_WYG013537</name>
</gene>
<proteinExistence type="predicted"/>
<protein>
    <submittedName>
        <fullName evidence="2">Uncharacterized protein</fullName>
    </submittedName>
</protein>
<organism evidence="2 3">
    <name type="scientific">Bos mutus</name>
    <name type="common">wild yak</name>
    <dbReference type="NCBI Taxonomy" id="72004"/>
    <lineage>
        <taxon>Eukaryota</taxon>
        <taxon>Metazoa</taxon>
        <taxon>Chordata</taxon>
        <taxon>Craniata</taxon>
        <taxon>Vertebrata</taxon>
        <taxon>Euteleostomi</taxon>
        <taxon>Mammalia</taxon>
        <taxon>Eutheria</taxon>
        <taxon>Laurasiatheria</taxon>
        <taxon>Artiodactyla</taxon>
        <taxon>Ruminantia</taxon>
        <taxon>Pecora</taxon>
        <taxon>Bovidae</taxon>
        <taxon>Bovinae</taxon>
        <taxon>Bos</taxon>
    </lineage>
</organism>
<comment type="caution">
    <text evidence="2">The sequence shown here is derived from an EMBL/GenBank/DDBJ whole genome shotgun (WGS) entry which is preliminary data.</text>
</comment>
<dbReference type="SUPFAM" id="SSF52540">
    <property type="entry name" value="P-loop containing nucleoside triphosphate hydrolases"/>
    <property type="match status" value="1"/>
</dbReference>
<evidence type="ECO:0000313" key="3">
    <source>
        <dbReference type="Proteomes" id="UP000322234"/>
    </source>
</evidence>
<accession>A0A6B0QR84</accession>
<sequence length="251" mass="27674">METTLLTLFWVQHTTHNTHPGPRVLDPPPWSPDHGAICRHLLCFSMWGEVSVVDGVPRGQQPAFLLWIEALELESNLYRMGQSKVFFRAGVMAHLEEERDLKITDVIIGFQACCWGYLARREIHPCGAWAGPSLCQHSHLGPNQDLTAPLRAGVTSRSGCAQRTPSSGEEASSSSSSSCGVRGRLVQDSVVDGVACGQRSALLFYIKVLEIESNLYRMGQSGTGFLWATVLAHLEEEWDLKVIDVIIGFQA</sequence>
<keyword evidence="3" id="KW-1185">Reference proteome</keyword>
<reference evidence="2" key="1">
    <citation type="submission" date="2019-10" db="EMBL/GenBank/DDBJ databases">
        <title>The sequence and de novo assembly of the wild yak genome.</title>
        <authorList>
            <person name="Liu Y."/>
        </authorList>
    </citation>
    <scope>NUCLEOTIDE SEQUENCE [LARGE SCALE GENOMIC DNA]</scope>
    <source>
        <strain evidence="2">WY2019</strain>
    </source>
</reference>
<name>A0A6B0QR84_9CETA</name>
<dbReference type="Proteomes" id="UP000322234">
    <property type="component" value="Unassembled WGS sequence"/>
</dbReference>
<feature type="compositionally biased region" description="Low complexity" evidence="1">
    <location>
        <begin position="166"/>
        <end position="178"/>
    </location>
</feature>
<evidence type="ECO:0000313" key="2">
    <source>
        <dbReference type="EMBL" id="MXQ80085.1"/>
    </source>
</evidence>
<dbReference type="EMBL" id="VBQZ03000003">
    <property type="protein sequence ID" value="MXQ80085.1"/>
    <property type="molecule type" value="Genomic_DNA"/>
</dbReference>
<evidence type="ECO:0000256" key="1">
    <source>
        <dbReference type="SAM" id="MobiDB-lite"/>
    </source>
</evidence>
<dbReference type="AlphaFoldDB" id="A0A6B0QR84"/>